<keyword evidence="3" id="KW-1185">Reference proteome</keyword>
<evidence type="ECO:0000256" key="1">
    <source>
        <dbReference type="SAM" id="MobiDB-lite"/>
    </source>
</evidence>
<dbReference type="AlphaFoldDB" id="A0AAE1YEE3"/>
<dbReference type="EMBL" id="JACGWO010000004">
    <property type="protein sequence ID" value="KAK4428550.1"/>
    <property type="molecule type" value="Genomic_DNA"/>
</dbReference>
<comment type="caution">
    <text evidence="2">The sequence shown here is derived from an EMBL/GenBank/DDBJ whole genome shotgun (WGS) entry which is preliminary data.</text>
</comment>
<organism evidence="2 3">
    <name type="scientific">Sesamum alatum</name>
    <dbReference type="NCBI Taxonomy" id="300844"/>
    <lineage>
        <taxon>Eukaryota</taxon>
        <taxon>Viridiplantae</taxon>
        <taxon>Streptophyta</taxon>
        <taxon>Embryophyta</taxon>
        <taxon>Tracheophyta</taxon>
        <taxon>Spermatophyta</taxon>
        <taxon>Magnoliopsida</taxon>
        <taxon>eudicotyledons</taxon>
        <taxon>Gunneridae</taxon>
        <taxon>Pentapetalae</taxon>
        <taxon>asterids</taxon>
        <taxon>lamiids</taxon>
        <taxon>Lamiales</taxon>
        <taxon>Pedaliaceae</taxon>
        <taxon>Sesamum</taxon>
    </lineage>
</organism>
<protein>
    <submittedName>
        <fullName evidence="2">Uncharacterized protein</fullName>
    </submittedName>
</protein>
<gene>
    <name evidence="2" type="ORF">Salat_1154800</name>
</gene>
<dbReference type="Proteomes" id="UP001293254">
    <property type="component" value="Unassembled WGS sequence"/>
</dbReference>
<reference evidence="2" key="2">
    <citation type="journal article" date="2024" name="Plant">
        <title>Genomic evolution and insights into agronomic trait innovations of Sesamum species.</title>
        <authorList>
            <person name="Miao H."/>
            <person name="Wang L."/>
            <person name="Qu L."/>
            <person name="Liu H."/>
            <person name="Sun Y."/>
            <person name="Le M."/>
            <person name="Wang Q."/>
            <person name="Wei S."/>
            <person name="Zheng Y."/>
            <person name="Lin W."/>
            <person name="Duan Y."/>
            <person name="Cao H."/>
            <person name="Xiong S."/>
            <person name="Wang X."/>
            <person name="Wei L."/>
            <person name="Li C."/>
            <person name="Ma Q."/>
            <person name="Ju M."/>
            <person name="Zhao R."/>
            <person name="Li G."/>
            <person name="Mu C."/>
            <person name="Tian Q."/>
            <person name="Mei H."/>
            <person name="Zhang T."/>
            <person name="Gao T."/>
            <person name="Zhang H."/>
        </authorList>
    </citation>
    <scope>NUCLEOTIDE SEQUENCE</scope>
    <source>
        <strain evidence="2">3651</strain>
    </source>
</reference>
<feature type="region of interest" description="Disordered" evidence="1">
    <location>
        <begin position="28"/>
        <end position="48"/>
    </location>
</feature>
<proteinExistence type="predicted"/>
<reference evidence="2" key="1">
    <citation type="submission" date="2020-06" db="EMBL/GenBank/DDBJ databases">
        <authorList>
            <person name="Li T."/>
            <person name="Hu X."/>
            <person name="Zhang T."/>
            <person name="Song X."/>
            <person name="Zhang H."/>
            <person name="Dai N."/>
            <person name="Sheng W."/>
            <person name="Hou X."/>
            <person name="Wei L."/>
        </authorList>
    </citation>
    <scope>NUCLEOTIDE SEQUENCE</scope>
    <source>
        <strain evidence="2">3651</strain>
        <tissue evidence="2">Leaf</tissue>
    </source>
</reference>
<name>A0AAE1YEE3_9LAMI</name>
<accession>A0AAE1YEE3</accession>
<evidence type="ECO:0000313" key="2">
    <source>
        <dbReference type="EMBL" id="KAK4428550.1"/>
    </source>
</evidence>
<sequence>MEDFDSDTTYRPRPGLLHHVQSTCITQHVGEDPNNKKAKNTQEGNQHVSNEWKIISARPKTNKEFERLSSNLAKQTEPHIKAVVEIKSISPTQQHNHAKVWIPKKSKIIQQNTPMETSSSKDVDTNAPSLNGDDLRMLDLHQTRGCATSALMHIEAEKMKAKTSTKDD</sequence>
<evidence type="ECO:0000313" key="3">
    <source>
        <dbReference type="Proteomes" id="UP001293254"/>
    </source>
</evidence>